<dbReference type="InterPro" id="IPR027417">
    <property type="entry name" value="P-loop_NTPase"/>
</dbReference>
<feature type="non-terminal residue" evidence="1">
    <location>
        <position position="448"/>
    </location>
</feature>
<dbReference type="Gene3D" id="3.40.50.300">
    <property type="entry name" value="P-loop containing nucleotide triphosphate hydrolases"/>
    <property type="match status" value="1"/>
</dbReference>
<proteinExistence type="predicted"/>
<accession>A0A382HU44</accession>
<evidence type="ECO:0000313" key="1">
    <source>
        <dbReference type="EMBL" id="SVB90914.1"/>
    </source>
</evidence>
<dbReference type="EMBL" id="UINC01063359">
    <property type="protein sequence ID" value="SVB90914.1"/>
    <property type="molecule type" value="Genomic_DNA"/>
</dbReference>
<gene>
    <name evidence="1" type="ORF">METZ01_LOCUS243768</name>
</gene>
<reference evidence="1" key="1">
    <citation type="submission" date="2018-05" db="EMBL/GenBank/DDBJ databases">
        <authorList>
            <person name="Lanie J.A."/>
            <person name="Ng W.-L."/>
            <person name="Kazmierczak K.M."/>
            <person name="Andrzejewski T.M."/>
            <person name="Davidsen T.M."/>
            <person name="Wayne K.J."/>
            <person name="Tettelin H."/>
            <person name="Glass J.I."/>
            <person name="Rusch D."/>
            <person name="Podicherti R."/>
            <person name="Tsui H.-C.T."/>
            <person name="Winkler M.E."/>
        </authorList>
    </citation>
    <scope>NUCLEOTIDE SEQUENCE</scope>
</reference>
<name>A0A382HU44_9ZZZZ</name>
<protein>
    <submittedName>
        <fullName evidence="1">Uncharacterized protein</fullName>
    </submittedName>
</protein>
<organism evidence="1">
    <name type="scientific">marine metagenome</name>
    <dbReference type="NCBI Taxonomy" id="408172"/>
    <lineage>
        <taxon>unclassified sequences</taxon>
        <taxon>metagenomes</taxon>
        <taxon>ecological metagenomes</taxon>
    </lineage>
</organism>
<sequence>MKRLFEDPDRITKLPRPIALAVQEMLVEIDVSGEHTTADETVNLIEEVFSHLGRVWVAEYLKQGAFDENFNRNLFETLGRNVSIGQWISMSRIIRSLFQESGRTTLMSGLEEQDYGEQGDEEHPVAQLISYRNSFSHGSMSAVVDDIRKHRQLIEEVLMNLPCLINQPLQVVVDNNGTCLEANGLWEHVKKSPSSAIPLQPYVQSKDKEDILEFYPLLYVAQTDEGFELQHTTAKNTQHPVSKLFEREALRVWYERYEREIQGHLDFIEDLGKKTSIEITKQVSEQLREAIADRSKNLILIRAYPGCGKTAAIAGLIDSKLKLLPKDRFAEVALYEVKMDHFSQSGITFANFLLRRIEKALELDEGHYKLKADAVREVLDEAFDALSGASREILLGIEDLHLGQSSYRGEPASVLDLYRMLPGKPVTVISTVLYGAVAGPLFFDEAID</sequence>
<dbReference type="AlphaFoldDB" id="A0A382HU44"/>